<protein>
    <submittedName>
        <fullName evidence="1">Uncharacterized protein</fullName>
    </submittedName>
</protein>
<gene>
    <name evidence="1" type="ORF">UFOVP780_27</name>
</gene>
<name>A0A6J5NU23_9CAUD</name>
<reference evidence="1" key="1">
    <citation type="submission" date="2020-04" db="EMBL/GenBank/DDBJ databases">
        <authorList>
            <person name="Chiriac C."/>
            <person name="Salcher M."/>
            <person name="Ghai R."/>
            <person name="Kavagutti S V."/>
        </authorList>
    </citation>
    <scope>NUCLEOTIDE SEQUENCE</scope>
</reference>
<accession>A0A6J5NU23</accession>
<dbReference type="EMBL" id="LR796730">
    <property type="protein sequence ID" value="CAB4162302.1"/>
    <property type="molecule type" value="Genomic_DNA"/>
</dbReference>
<sequence>MNKAEQFFYKNATPTTDDLISPDECIRLLELYVKEKTIFIPPDKEEVMQYFKSKTDGSDDDAERFASKFIAHYELKDWKYGNKKMKDWKRAAVAAWDMSKFVTIKTLSNGQFGKGTSRQGLENILAQFDKGQ</sequence>
<proteinExistence type="predicted"/>
<evidence type="ECO:0000313" key="1">
    <source>
        <dbReference type="EMBL" id="CAB4162302.1"/>
    </source>
</evidence>
<organism evidence="1">
    <name type="scientific">uncultured Caudovirales phage</name>
    <dbReference type="NCBI Taxonomy" id="2100421"/>
    <lineage>
        <taxon>Viruses</taxon>
        <taxon>Duplodnaviria</taxon>
        <taxon>Heunggongvirae</taxon>
        <taxon>Uroviricota</taxon>
        <taxon>Caudoviricetes</taxon>
        <taxon>Peduoviridae</taxon>
        <taxon>Maltschvirus</taxon>
        <taxon>Maltschvirus maltsch</taxon>
    </lineage>
</organism>